<dbReference type="PANTHER" id="PTHR12865">
    <property type="entry name" value="PHOSPHATIDYLINOSITOL 4-KINASE TYPE-II"/>
    <property type="match status" value="1"/>
</dbReference>
<dbReference type="InterPro" id="IPR000403">
    <property type="entry name" value="PI3/4_kinase_cat_dom"/>
</dbReference>
<reference evidence="10 11" key="1">
    <citation type="submission" date="2009-12" db="EMBL/GenBank/DDBJ databases">
        <title>The draft genome of Batrachochytrium dendrobatidis.</title>
        <authorList>
            <consortium name="US DOE Joint Genome Institute (JGI-PGF)"/>
            <person name="Kuo A."/>
            <person name="Salamov A."/>
            <person name="Schmutz J."/>
            <person name="Lucas S."/>
            <person name="Pitluck S."/>
            <person name="Rosenblum E."/>
            <person name="Stajich J."/>
            <person name="Eisen M."/>
            <person name="Grigoriev I.V."/>
        </authorList>
    </citation>
    <scope>NUCLEOTIDE SEQUENCE [LARGE SCALE GENOMIC DNA]</scope>
    <source>
        <strain evidence="11">JAM81 / FGSC 10211</strain>
    </source>
</reference>
<dbReference type="InParanoid" id="F4P1X0"/>
<dbReference type="InterPro" id="IPR039756">
    <property type="entry name" value="Lsb6/PI4K2"/>
</dbReference>
<evidence type="ECO:0000256" key="5">
    <source>
        <dbReference type="ARBA" id="ARBA00022840"/>
    </source>
</evidence>
<keyword evidence="11" id="KW-1185">Reference proteome</keyword>
<dbReference type="EC" id="2.7.1.67" evidence="7"/>
<feature type="region of interest" description="Disordered" evidence="8">
    <location>
        <begin position="449"/>
        <end position="469"/>
    </location>
</feature>
<feature type="compositionally biased region" description="Acidic residues" evidence="8">
    <location>
        <begin position="449"/>
        <end position="466"/>
    </location>
</feature>
<evidence type="ECO:0000256" key="7">
    <source>
        <dbReference type="RuleBase" id="RU367084"/>
    </source>
</evidence>
<dbReference type="GO" id="GO:0046854">
    <property type="term" value="P:phosphatidylinositol phosphate biosynthetic process"/>
    <property type="evidence" value="ECO:0000318"/>
    <property type="project" value="GO_Central"/>
</dbReference>
<dbReference type="RefSeq" id="XP_006678360.1">
    <property type="nucleotide sequence ID" value="XM_006678297.1"/>
</dbReference>
<proteinExistence type="inferred from homology"/>
<comment type="subcellular location">
    <subcellularLocation>
        <location evidence="7">Cell membrane</location>
        <topology evidence="7">Peripheral membrane protein</topology>
    </subcellularLocation>
    <subcellularLocation>
        <location evidence="7">Vacuole membrane</location>
        <topology evidence="7">Peripheral membrane protein</topology>
    </subcellularLocation>
</comment>
<dbReference type="GO" id="GO:0004430">
    <property type="term" value="F:1-phosphatidylinositol 4-kinase activity"/>
    <property type="evidence" value="ECO:0000318"/>
    <property type="project" value="GO_Central"/>
</dbReference>
<dbReference type="GO" id="GO:0005768">
    <property type="term" value="C:endosome"/>
    <property type="evidence" value="ECO:0000318"/>
    <property type="project" value="GO_Central"/>
</dbReference>
<evidence type="ECO:0000256" key="4">
    <source>
        <dbReference type="ARBA" id="ARBA00022777"/>
    </source>
</evidence>
<dbReference type="GO" id="GO:0005524">
    <property type="term" value="F:ATP binding"/>
    <property type="evidence" value="ECO:0007669"/>
    <property type="project" value="UniProtKB-UniRule"/>
</dbReference>
<keyword evidence="4 7" id="KW-0418">Kinase</keyword>
<dbReference type="Proteomes" id="UP000007241">
    <property type="component" value="Unassembled WGS sequence"/>
</dbReference>
<keyword evidence="2 7" id="KW-0808">Transferase</keyword>
<dbReference type="GO" id="GO:0000329">
    <property type="term" value="C:fungal-type vacuole membrane"/>
    <property type="evidence" value="ECO:0000318"/>
    <property type="project" value="GO_Central"/>
</dbReference>
<dbReference type="AlphaFoldDB" id="F4P1X0"/>
<protein>
    <recommendedName>
        <fullName evidence="7">Phosphatidylinositol 4-kinase</fullName>
        <ecNumber evidence="7">2.7.1.67</ecNumber>
    </recommendedName>
</protein>
<dbReference type="FunCoup" id="F4P1X0">
    <property type="interactions" value="149"/>
</dbReference>
<dbReference type="OrthoDB" id="3349449at2759"/>
<keyword evidence="3 7" id="KW-0547">Nucleotide-binding</keyword>
<dbReference type="PROSITE" id="PS50290">
    <property type="entry name" value="PI3_4_KINASE_3"/>
    <property type="match status" value="1"/>
</dbReference>
<sequence>MGSTARRILPLSFRTTRLASLAPSLAALDPFLLDKPLPNNLPPPVPRDSLIPARPAQLQNLVTPVTPVSTAEFVDILCDVQLAIHQGIYPTRISQGSSGSYFCRSSQGQIVGVFKPKNEEPYGNMNPKWTKWLHRNLFPCCFGRTCIVPNQGYVSEAAASYLDRRLGLNLVPRTEIVCLASPTFHYSFRDRWAYRIWGKPLPTKTGSFQLFLTGYKDATTFFRQGYECMQSLHEMNESRSSDNLGPTLPPHPLGWTPKQQLQFQLSFERLVILDYLIRNTDRSSDNWMPSIPDTKQQSNTDSFTVRIAAIDNGLAFPTHHPDRMRSYPYSWAFLPIAHKPFSPDTAHLVLPLITSSQWWETTFHGLETLFRLDRGFQTKLWRKQRSVIRGQGYNLTGVLGKVSVDKSQSDMTAQAQMSVDDVDPSSNLPASPYHLVRLPAVLVHEEVVEEEMDSDTDDSLDSDEEQGVEHAEGMYRHQSASRSADHIVGSDGLAFGESGDERHYLREGNHGHATIGMGSAHAIGRRHNSRGRAPSFIQRQKKKLRRVQRRLETLTLRQPCCTHW</sequence>
<dbReference type="GO" id="GO:0007032">
    <property type="term" value="P:endosome organization"/>
    <property type="evidence" value="ECO:0000318"/>
    <property type="project" value="GO_Central"/>
</dbReference>
<evidence type="ECO:0000256" key="1">
    <source>
        <dbReference type="ARBA" id="ARBA00022475"/>
    </source>
</evidence>
<keyword evidence="6" id="KW-0472">Membrane</keyword>
<evidence type="ECO:0000259" key="9">
    <source>
        <dbReference type="PROSITE" id="PS50290"/>
    </source>
</evidence>
<comment type="cofactor">
    <cofactor evidence="7">
        <name>Mg(2+)</name>
        <dbReference type="ChEBI" id="CHEBI:18420"/>
    </cofactor>
    <cofactor evidence="7">
        <name>Mn(2+)</name>
        <dbReference type="ChEBI" id="CHEBI:29035"/>
    </cofactor>
</comment>
<evidence type="ECO:0000313" key="11">
    <source>
        <dbReference type="Proteomes" id="UP000007241"/>
    </source>
</evidence>
<evidence type="ECO:0000256" key="6">
    <source>
        <dbReference type="ARBA" id="ARBA00023136"/>
    </source>
</evidence>
<gene>
    <name evidence="10" type="ORF">BATDEDRAFT_11231</name>
</gene>
<dbReference type="GO" id="GO:0005802">
    <property type="term" value="C:trans-Golgi network"/>
    <property type="evidence" value="ECO:0000318"/>
    <property type="project" value="GO_Central"/>
</dbReference>
<dbReference type="GO" id="GO:0007030">
    <property type="term" value="P:Golgi organization"/>
    <property type="evidence" value="ECO:0000318"/>
    <property type="project" value="GO_Central"/>
</dbReference>
<evidence type="ECO:0000256" key="8">
    <source>
        <dbReference type="SAM" id="MobiDB-lite"/>
    </source>
</evidence>
<comment type="catalytic activity">
    <reaction evidence="7">
        <text>a 1,2-diacyl-sn-glycero-3-phospho-(1D-myo-inositol) + ATP = a 1,2-diacyl-sn-glycero-3-phospho-(1D-myo-inositol 4-phosphate) + ADP + H(+)</text>
        <dbReference type="Rhea" id="RHEA:19877"/>
        <dbReference type="ChEBI" id="CHEBI:15378"/>
        <dbReference type="ChEBI" id="CHEBI:30616"/>
        <dbReference type="ChEBI" id="CHEBI:57880"/>
        <dbReference type="ChEBI" id="CHEBI:58178"/>
        <dbReference type="ChEBI" id="CHEBI:456216"/>
        <dbReference type="EC" id="2.7.1.67"/>
    </reaction>
</comment>
<evidence type="ECO:0000256" key="2">
    <source>
        <dbReference type="ARBA" id="ARBA00022679"/>
    </source>
</evidence>
<dbReference type="HOGENOM" id="CLU_483092_0_0_1"/>
<dbReference type="Pfam" id="PF00454">
    <property type="entry name" value="PI3_PI4_kinase"/>
    <property type="match status" value="1"/>
</dbReference>
<dbReference type="PANTHER" id="PTHR12865:SF1">
    <property type="entry name" value="PHOSPHATIDYLINOSITOL 4-KINASE TYPE 2"/>
    <property type="match status" value="1"/>
</dbReference>
<evidence type="ECO:0000313" key="10">
    <source>
        <dbReference type="EMBL" id="EGF80759.1"/>
    </source>
</evidence>
<organism evidence="10 11">
    <name type="scientific">Batrachochytrium dendrobatidis (strain JAM81 / FGSC 10211)</name>
    <name type="common">Frog chytrid fungus</name>
    <dbReference type="NCBI Taxonomy" id="684364"/>
    <lineage>
        <taxon>Eukaryota</taxon>
        <taxon>Fungi</taxon>
        <taxon>Fungi incertae sedis</taxon>
        <taxon>Chytridiomycota</taxon>
        <taxon>Chytridiomycota incertae sedis</taxon>
        <taxon>Chytridiomycetes</taxon>
        <taxon>Rhizophydiales</taxon>
        <taxon>Rhizophydiales incertae sedis</taxon>
        <taxon>Batrachochytrium</taxon>
    </lineage>
</organism>
<dbReference type="EMBL" id="GL882883">
    <property type="protein sequence ID" value="EGF80759.1"/>
    <property type="molecule type" value="Genomic_DNA"/>
</dbReference>
<comment type="similarity">
    <text evidence="7">Belongs to the PI3/PI4-kinase family.</text>
</comment>
<keyword evidence="5 7" id="KW-0067">ATP-binding</keyword>
<evidence type="ECO:0000256" key="3">
    <source>
        <dbReference type="ARBA" id="ARBA00022741"/>
    </source>
</evidence>
<keyword evidence="1 7" id="KW-1003">Cell membrane</keyword>
<accession>F4P1X0</accession>
<dbReference type="GeneID" id="18236550"/>
<name>F4P1X0_BATDJ</name>
<feature type="domain" description="PI3K/PI4K catalytic" evidence="9">
    <location>
        <begin position="87"/>
        <end position="427"/>
    </location>
</feature>
<dbReference type="STRING" id="684364.F4P1X0"/>
<dbReference type="GO" id="GO:0005886">
    <property type="term" value="C:plasma membrane"/>
    <property type="evidence" value="ECO:0000318"/>
    <property type="project" value="GO_Central"/>
</dbReference>